<evidence type="ECO:0000313" key="10">
    <source>
        <dbReference type="EMBL" id="SER57700.1"/>
    </source>
</evidence>
<dbReference type="InterPro" id="IPR017918">
    <property type="entry name" value="N-reg_PII_CS"/>
</dbReference>
<dbReference type="Pfam" id="PF00543">
    <property type="entry name" value="P-II"/>
    <property type="match status" value="1"/>
</dbReference>
<comment type="subunit">
    <text evidence="1">Homotrimer.</text>
</comment>
<evidence type="ECO:0000256" key="7">
    <source>
        <dbReference type="PIRSR" id="PIRSR039144-50"/>
    </source>
</evidence>
<dbReference type="InterPro" id="IPR011322">
    <property type="entry name" value="N-reg_PII-like_a/b"/>
</dbReference>
<dbReference type="SMART" id="SM00938">
    <property type="entry name" value="P-II"/>
    <property type="match status" value="1"/>
</dbReference>
<dbReference type="PROSITE" id="PS00638">
    <property type="entry name" value="PII_GLNB_CTER"/>
    <property type="match status" value="1"/>
</dbReference>
<dbReference type="InterPro" id="IPR015867">
    <property type="entry name" value="N-reg_PII/ATP_PRibTrfase_C"/>
</dbReference>
<sequence>MKLVTAIIKPFTLDEVKAALEQLGVLGMTVSEVQGYGRQKGHTEVYRGAEYSVDFVPKVRVEVLTDDATSDKVVDAVVEAARTGKIGDGKVWVTPVETVVRVRTGERGTDAI</sequence>
<keyword evidence="4" id="KW-0547">Nucleotide-binding</keyword>
<dbReference type="InterPro" id="IPR002332">
    <property type="entry name" value="N-reg_PII_urydylation_site"/>
</dbReference>
<dbReference type="FunFam" id="3.30.70.120:FF:000001">
    <property type="entry name" value="Nitrogen regulatory protein P-II"/>
    <property type="match status" value="1"/>
</dbReference>
<dbReference type="PANTHER" id="PTHR30115:SF11">
    <property type="entry name" value="NITROGEN REGULATORY PROTEIN P-II HOMOLOG"/>
    <property type="match status" value="1"/>
</dbReference>
<evidence type="ECO:0000256" key="3">
    <source>
        <dbReference type="ARBA" id="ARBA00022553"/>
    </source>
</evidence>
<evidence type="ECO:0000256" key="9">
    <source>
        <dbReference type="RuleBase" id="RU003936"/>
    </source>
</evidence>
<dbReference type="PIRSF" id="PIRSF039144">
    <property type="entry name" value="GlnB"/>
    <property type="match status" value="1"/>
</dbReference>
<comment type="similarity">
    <text evidence="9">Belongs to the P(II) protein family.</text>
</comment>
<dbReference type="Proteomes" id="UP000199051">
    <property type="component" value="Unassembled WGS sequence"/>
</dbReference>
<evidence type="ECO:0000256" key="2">
    <source>
        <dbReference type="ARBA" id="ARBA00015681"/>
    </source>
</evidence>
<dbReference type="STRING" id="155974.SAMN04487818_104166"/>
<dbReference type="Gene3D" id="3.30.70.120">
    <property type="match status" value="1"/>
</dbReference>
<keyword evidence="3 8" id="KW-0597">Phosphoprotein</keyword>
<evidence type="ECO:0000256" key="1">
    <source>
        <dbReference type="ARBA" id="ARBA00011233"/>
    </source>
</evidence>
<dbReference type="AlphaFoldDB" id="A0A1H9QB86"/>
<evidence type="ECO:0000313" key="11">
    <source>
        <dbReference type="Proteomes" id="UP000199051"/>
    </source>
</evidence>
<dbReference type="PROSITE" id="PS00496">
    <property type="entry name" value="PII_GLNB_UMP"/>
    <property type="match status" value="1"/>
</dbReference>
<dbReference type="InterPro" id="IPR002187">
    <property type="entry name" value="N-reg_PII"/>
</dbReference>
<dbReference type="GO" id="GO:0030234">
    <property type="term" value="F:enzyme regulator activity"/>
    <property type="evidence" value="ECO:0007669"/>
    <property type="project" value="InterPro"/>
</dbReference>
<dbReference type="PROSITE" id="PS51343">
    <property type="entry name" value="PII_GLNB_DOM"/>
    <property type="match status" value="1"/>
</dbReference>
<gene>
    <name evidence="10" type="ORF">SAMN04487818_104166</name>
</gene>
<name>A0A1H9QB86_9PSEU</name>
<keyword evidence="5" id="KW-0805">Transcription regulation</keyword>
<accession>A0A1H9QB86</accession>
<dbReference type="GO" id="GO:0005829">
    <property type="term" value="C:cytosol"/>
    <property type="evidence" value="ECO:0007669"/>
    <property type="project" value="TreeGrafter"/>
</dbReference>
<organism evidence="10 11">
    <name type="scientific">Actinokineospora terrae</name>
    <dbReference type="NCBI Taxonomy" id="155974"/>
    <lineage>
        <taxon>Bacteria</taxon>
        <taxon>Bacillati</taxon>
        <taxon>Actinomycetota</taxon>
        <taxon>Actinomycetes</taxon>
        <taxon>Pseudonocardiales</taxon>
        <taxon>Pseudonocardiaceae</taxon>
        <taxon>Actinokineospora</taxon>
    </lineage>
</organism>
<evidence type="ECO:0000256" key="4">
    <source>
        <dbReference type="ARBA" id="ARBA00022741"/>
    </source>
</evidence>
<evidence type="ECO:0000256" key="5">
    <source>
        <dbReference type="ARBA" id="ARBA00023015"/>
    </source>
</evidence>
<dbReference type="GO" id="GO:0005524">
    <property type="term" value="F:ATP binding"/>
    <property type="evidence" value="ECO:0007669"/>
    <property type="project" value="TreeGrafter"/>
</dbReference>
<keyword evidence="11" id="KW-1185">Reference proteome</keyword>
<feature type="modified residue" description="O-UMP-tyrosine" evidence="7">
    <location>
        <position position="51"/>
    </location>
</feature>
<dbReference type="SUPFAM" id="SSF54913">
    <property type="entry name" value="GlnB-like"/>
    <property type="match status" value="1"/>
</dbReference>
<keyword evidence="6" id="KW-0804">Transcription</keyword>
<dbReference type="PANTHER" id="PTHR30115">
    <property type="entry name" value="NITROGEN REGULATORY PROTEIN P-II"/>
    <property type="match status" value="1"/>
</dbReference>
<evidence type="ECO:0000256" key="8">
    <source>
        <dbReference type="PIRSR" id="PIRSR602187-50"/>
    </source>
</evidence>
<dbReference type="PRINTS" id="PR00340">
    <property type="entry name" value="PIIGLNB"/>
</dbReference>
<reference evidence="11" key="1">
    <citation type="submission" date="2016-10" db="EMBL/GenBank/DDBJ databases">
        <authorList>
            <person name="Varghese N."/>
            <person name="Submissions S."/>
        </authorList>
    </citation>
    <scope>NUCLEOTIDE SEQUENCE [LARGE SCALE GENOMIC DNA]</scope>
    <source>
        <strain evidence="11">DSM 44260</strain>
    </source>
</reference>
<protein>
    <recommendedName>
        <fullName evidence="2">Nitrogen regulatory protein P-II</fullName>
    </recommendedName>
</protein>
<evidence type="ECO:0000256" key="6">
    <source>
        <dbReference type="ARBA" id="ARBA00023163"/>
    </source>
</evidence>
<dbReference type="EMBL" id="FOGI01000004">
    <property type="protein sequence ID" value="SER57700.1"/>
    <property type="molecule type" value="Genomic_DNA"/>
</dbReference>
<proteinExistence type="inferred from homology"/>
<dbReference type="RefSeq" id="WP_092776563.1">
    <property type="nucleotide sequence ID" value="NZ_FOGI01000004.1"/>
</dbReference>
<dbReference type="GO" id="GO:0006808">
    <property type="term" value="P:regulation of nitrogen utilization"/>
    <property type="evidence" value="ECO:0007669"/>
    <property type="project" value="InterPro"/>
</dbReference>